<accession>A0ABR7KX34</accession>
<dbReference type="InterPro" id="IPR039425">
    <property type="entry name" value="RNA_pol_sigma-70-like"/>
</dbReference>
<keyword evidence="2" id="KW-0805">Transcription regulation</keyword>
<dbReference type="Pfam" id="PF08281">
    <property type="entry name" value="Sigma70_r4_2"/>
    <property type="match status" value="1"/>
</dbReference>
<feature type="domain" description="RNA polymerase sigma factor 70 region 4 type 2" evidence="6">
    <location>
        <begin position="124"/>
        <end position="174"/>
    </location>
</feature>
<keyword evidence="3" id="KW-0731">Sigma factor</keyword>
<evidence type="ECO:0000313" key="8">
    <source>
        <dbReference type="Proteomes" id="UP000652755"/>
    </source>
</evidence>
<evidence type="ECO:0000313" key="7">
    <source>
        <dbReference type="EMBL" id="MBC6112585.1"/>
    </source>
</evidence>
<protein>
    <submittedName>
        <fullName evidence="7">RNA polymerase sigma-70 factor</fullName>
    </submittedName>
</protein>
<comment type="similarity">
    <text evidence="1">Belongs to the sigma-70 factor family. ECF subfamily.</text>
</comment>
<keyword evidence="8" id="KW-1185">Reference proteome</keyword>
<evidence type="ECO:0000256" key="2">
    <source>
        <dbReference type="ARBA" id="ARBA00023015"/>
    </source>
</evidence>
<evidence type="ECO:0000259" key="5">
    <source>
        <dbReference type="Pfam" id="PF04542"/>
    </source>
</evidence>
<organism evidence="7 8">
    <name type="scientific">Pedobacter fastidiosus</name>
    <dbReference type="NCBI Taxonomy" id="2765361"/>
    <lineage>
        <taxon>Bacteria</taxon>
        <taxon>Pseudomonadati</taxon>
        <taxon>Bacteroidota</taxon>
        <taxon>Sphingobacteriia</taxon>
        <taxon>Sphingobacteriales</taxon>
        <taxon>Sphingobacteriaceae</taxon>
        <taxon>Pedobacter</taxon>
    </lineage>
</organism>
<name>A0ABR7KX34_9SPHI</name>
<dbReference type="NCBIfam" id="TIGR02937">
    <property type="entry name" value="sigma70-ECF"/>
    <property type="match status" value="1"/>
</dbReference>
<dbReference type="InterPro" id="IPR013324">
    <property type="entry name" value="RNA_pol_sigma_r3/r4-like"/>
</dbReference>
<comment type="caution">
    <text evidence="7">The sequence shown here is derived from an EMBL/GenBank/DDBJ whole genome shotgun (WGS) entry which is preliminary data.</text>
</comment>
<dbReference type="PANTHER" id="PTHR43133:SF46">
    <property type="entry name" value="RNA POLYMERASE SIGMA-70 FACTOR ECF SUBFAMILY"/>
    <property type="match status" value="1"/>
</dbReference>
<dbReference type="NCBIfam" id="TIGR02985">
    <property type="entry name" value="Sig70_bacteroi1"/>
    <property type="match status" value="1"/>
</dbReference>
<dbReference type="InterPro" id="IPR036388">
    <property type="entry name" value="WH-like_DNA-bd_sf"/>
</dbReference>
<dbReference type="Gene3D" id="1.10.10.10">
    <property type="entry name" value="Winged helix-like DNA-binding domain superfamily/Winged helix DNA-binding domain"/>
    <property type="match status" value="1"/>
</dbReference>
<gene>
    <name evidence="7" type="ORF">H7U22_19350</name>
</gene>
<evidence type="ECO:0000256" key="1">
    <source>
        <dbReference type="ARBA" id="ARBA00010641"/>
    </source>
</evidence>
<dbReference type="InterPro" id="IPR013249">
    <property type="entry name" value="RNA_pol_sigma70_r4_t2"/>
</dbReference>
<proteinExistence type="inferred from homology"/>
<dbReference type="Proteomes" id="UP000652755">
    <property type="component" value="Unassembled WGS sequence"/>
</dbReference>
<dbReference type="SUPFAM" id="SSF88659">
    <property type="entry name" value="Sigma3 and sigma4 domains of RNA polymerase sigma factors"/>
    <property type="match status" value="1"/>
</dbReference>
<dbReference type="InterPro" id="IPR013325">
    <property type="entry name" value="RNA_pol_sigma_r2"/>
</dbReference>
<dbReference type="InterPro" id="IPR014327">
    <property type="entry name" value="RNA_pol_sigma70_bacteroid"/>
</dbReference>
<dbReference type="Gene3D" id="1.10.1740.10">
    <property type="match status" value="1"/>
</dbReference>
<feature type="domain" description="RNA polymerase sigma-70 region 2" evidence="5">
    <location>
        <begin position="27"/>
        <end position="90"/>
    </location>
</feature>
<dbReference type="SUPFAM" id="SSF88946">
    <property type="entry name" value="Sigma2 domain of RNA polymerase sigma factors"/>
    <property type="match status" value="1"/>
</dbReference>
<dbReference type="InterPro" id="IPR007627">
    <property type="entry name" value="RNA_pol_sigma70_r2"/>
</dbReference>
<dbReference type="Pfam" id="PF04542">
    <property type="entry name" value="Sigma70_r2"/>
    <property type="match status" value="1"/>
</dbReference>
<evidence type="ECO:0000256" key="3">
    <source>
        <dbReference type="ARBA" id="ARBA00023082"/>
    </source>
</evidence>
<dbReference type="InterPro" id="IPR014284">
    <property type="entry name" value="RNA_pol_sigma-70_dom"/>
</dbReference>
<dbReference type="PANTHER" id="PTHR43133">
    <property type="entry name" value="RNA POLYMERASE ECF-TYPE SIGMA FACTO"/>
    <property type="match status" value="1"/>
</dbReference>
<dbReference type="RefSeq" id="WP_187073005.1">
    <property type="nucleotide sequence ID" value="NZ_JACRYL010000023.1"/>
</dbReference>
<keyword evidence="4" id="KW-0804">Transcription</keyword>
<evidence type="ECO:0000256" key="4">
    <source>
        <dbReference type="ARBA" id="ARBA00023163"/>
    </source>
</evidence>
<reference evidence="7 8" key="1">
    <citation type="submission" date="2020-08" db="EMBL/GenBank/DDBJ databases">
        <authorList>
            <person name="Sun Q."/>
            <person name="Inoue M."/>
        </authorList>
    </citation>
    <scope>NUCLEOTIDE SEQUENCE [LARGE SCALE GENOMIC DNA]</scope>
    <source>
        <strain evidence="7 8">CCM 8938</strain>
    </source>
</reference>
<dbReference type="EMBL" id="JACRYL010000023">
    <property type="protein sequence ID" value="MBC6112585.1"/>
    <property type="molecule type" value="Genomic_DNA"/>
</dbReference>
<sequence length="196" mass="22559">MEKEMADEKLILAKIANGDQLAFANLFHFYRNKVYGYALKILQSESSAQEIVQEVFIKLWLKRDQLSTIENFGGFLRIIVRNDTLNALKKIAVEHKNYSLAHLNKTEVDTGTENSIQYRETKKLLDDAIEKLPPQQKLVYKLCHVDGIKQKEVATQLNISPLTVKVHLREAVKSIRLYLDAHNEIKVLGILLLFLK</sequence>
<evidence type="ECO:0000259" key="6">
    <source>
        <dbReference type="Pfam" id="PF08281"/>
    </source>
</evidence>